<keyword evidence="3" id="KW-1185">Reference proteome</keyword>
<evidence type="ECO:0000256" key="1">
    <source>
        <dbReference type="SAM" id="MobiDB-lite"/>
    </source>
</evidence>
<name>A0A2Z7CBK2_9LAMI</name>
<dbReference type="EMBL" id="KQ997543">
    <property type="protein sequence ID" value="KZV44053.1"/>
    <property type="molecule type" value="Genomic_DNA"/>
</dbReference>
<feature type="compositionally biased region" description="Acidic residues" evidence="1">
    <location>
        <begin position="255"/>
        <end position="271"/>
    </location>
</feature>
<dbReference type="AlphaFoldDB" id="A0A2Z7CBK2"/>
<reference evidence="2 3" key="1">
    <citation type="journal article" date="2015" name="Proc. Natl. Acad. Sci. U.S.A.">
        <title>The resurrection genome of Boea hygrometrica: A blueprint for survival of dehydration.</title>
        <authorList>
            <person name="Xiao L."/>
            <person name="Yang G."/>
            <person name="Zhang L."/>
            <person name="Yang X."/>
            <person name="Zhao S."/>
            <person name="Ji Z."/>
            <person name="Zhou Q."/>
            <person name="Hu M."/>
            <person name="Wang Y."/>
            <person name="Chen M."/>
            <person name="Xu Y."/>
            <person name="Jin H."/>
            <person name="Xiao X."/>
            <person name="Hu G."/>
            <person name="Bao F."/>
            <person name="Hu Y."/>
            <person name="Wan P."/>
            <person name="Li L."/>
            <person name="Deng X."/>
            <person name="Kuang T."/>
            <person name="Xiang C."/>
            <person name="Zhu J.K."/>
            <person name="Oliver M.J."/>
            <person name="He Y."/>
        </authorList>
    </citation>
    <scope>NUCLEOTIDE SEQUENCE [LARGE SCALE GENOMIC DNA]</scope>
    <source>
        <strain evidence="3">cv. XS01</strain>
    </source>
</reference>
<feature type="region of interest" description="Disordered" evidence="1">
    <location>
        <begin position="103"/>
        <end position="130"/>
    </location>
</feature>
<evidence type="ECO:0000313" key="3">
    <source>
        <dbReference type="Proteomes" id="UP000250235"/>
    </source>
</evidence>
<proteinExistence type="predicted"/>
<protein>
    <submittedName>
        <fullName evidence="2">Uncharacterized protein</fullName>
    </submittedName>
</protein>
<evidence type="ECO:0000313" key="2">
    <source>
        <dbReference type="EMBL" id="KZV44053.1"/>
    </source>
</evidence>
<dbReference type="Proteomes" id="UP000250235">
    <property type="component" value="Unassembled WGS sequence"/>
</dbReference>
<organism evidence="2 3">
    <name type="scientific">Dorcoceras hygrometricum</name>
    <dbReference type="NCBI Taxonomy" id="472368"/>
    <lineage>
        <taxon>Eukaryota</taxon>
        <taxon>Viridiplantae</taxon>
        <taxon>Streptophyta</taxon>
        <taxon>Embryophyta</taxon>
        <taxon>Tracheophyta</taxon>
        <taxon>Spermatophyta</taxon>
        <taxon>Magnoliopsida</taxon>
        <taxon>eudicotyledons</taxon>
        <taxon>Gunneridae</taxon>
        <taxon>Pentapetalae</taxon>
        <taxon>asterids</taxon>
        <taxon>lamiids</taxon>
        <taxon>Lamiales</taxon>
        <taxon>Gesneriaceae</taxon>
        <taxon>Didymocarpoideae</taxon>
        <taxon>Trichosporeae</taxon>
        <taxon>Loxocarpinae</taxon>
        <taxon>Dorcoceras</taxon>
    </lineage>
</organism>
<accession>A0A2Z7CBK2</accession>
<sequence>MVKSLATSPHDPLGITDSACKNQLVVVSVQYGPFNPYIPIRSTTIGKSRVAIDPIAMHTSWRSNSDIASVTRSVARKWKEDDELALTSAEEIWNLSNGHIRTEAPKKKKISPAGRKSACGRKSAVDGGRVKRRRSWNQQLRVKFVTEAEGTIRCRFDLRGCCWQLRVKLVTEAEGTIRCRFDLRVSDSKTKVKKQQVRTNHVECHQKFQARIHEAEDSMQAQHLLIEALVYEKDSLLQTIHGLQEANNAPAPFDGEWEEEPEEEPEEEEIGDIPLGEGEIDDE</sequence>
<feature type="region of interest" description="Disordered" evidence="1">
    <location>
        <begin position="246"/>
        <end position="283"/>
    </location>
</feature>
<gene>
    <name evidence="2" type="ORF">F511_28393</name>
</gene>